<organism evidence="4 5">
    <name type="scientific">Batrachochytrium dendrobatidis (strain JEL423)</name>
    <dbReference type="NCBI Taxonomy" id="403673"/>
    <lineage>
        <taxon>Eukaryota</taxon>
        <taxon>Fungi</taxon>
        <taxon>Fungi incertae sedis</taxon>
        <taxon>Chytridiomycota</taxon>
        <taxon>Chytridiomycota incertae sedis</taxon>
        <taxon>Chytridiomycetes</taxon>
        <taxon>Rhizophydiales</taxon>
        <taxon>Rhizophydiales incertae sedis</taxon>
        <taxon>Batrachochytrium</taxon>
    </lineage>
</organism>
<dbReference type="Proteomes" id="UP000077115">
    <property type="component" value="Unassembled WGS sequence"/>
</dbReference>
<evidence type="ECO:0000256" key="1">
    <source>
        <dbReference type="ARBA" id="ARBA00009313"/>
    </source>
</evidence>
<dbReference type="InterPro" id="IPR009269">
    <property type="entry name" value="NKAP_C"/>
</dbReference>
<evidence type="ECO:0000259" key="3">
    <source>
        <dbReference type="Pfam" id="PF06047"/>
    </source>
</evidence>
<dbReference type="GO" id="GO:0005634">
    <property type="term" value="C:nucleus"/>
    <property type="evidence" value="ECO:0007669"/>
    <property type="project" value="TreeGrafter"/>
</dbReference>
<evidence type="ECO:0000313" key="4">
    <source>
        <dbReference type="EMBL" id="OAJ41079.1"/>
    </source>
</evidence>
<dbReference type="OrthoDB" id="273141at2759"/>
<comment type="similarity">
    <text evidence="1">Belongs to the NKAP family.</text>
</comment>
<dbReference type="Pfam" id="PF06047">
    <property type="entry name" value="Nkap_C"/>
    <property type="match status" value="1"/>
</dbReference>
<reference evidence="4 5" key="1">
    <citation type="submission" date="2006-10" db="EMBL/GenBank/DDBJ databases">
        <title>The Genome Sequence of Batrachochytrium dendrobatidis JEL423.</title>
        <authorList>
            <consortium name="The Broad Institute Genome Sequencing Platform"/>
            <person name="Birren B."/>
            <person name="Lander E."/>
            <person name="Galagan J."/>
            <person name="Cuomo C."/>
            <person name="Devon K."/>
            <person name="Jaffe D."/>
            <person name="Butler J."/>
            <person name="Alvarez P."/>
            <person name="Gnerre S."/>
            <person name="Grabherr M."/>
            <person name="Kleber M."/>
            <person name="Mauceli E."/>
            <person name="Brockman W."/>
            <person name="Young S."/>
            <person name="LaButti K."/>
            <person name="Sykes S."/>
            <person name="DeCaprio D."/>
            <person name="Crawford M."/>
            <person name="Koehrsen M."/>
            <person name="Engels R."/>
            <person name="Montgomery P."/>
            <person name="Pearson M."/>
            <person name="Howarth C."/>
            <person name="Larson L."/>
            <person name="White J."/>
            <person name="O'Leary S."/>
            <person name="Kodira C."/>
            <person name="Zeng Q."/>
            <person name="Yandava C."/>
            <person name="Alvarado L."/>
            <person name="Longcore J."/>
            <person name="James T."/>
        </authorList>
    </citation>
    <scope>NUCLEOTIDE SEQUENCE [LARGE SCALE GENOMIC DNA]</scope>
    <source>
        <strain evidence="4 5">JEL423</strain>
    </source>
</reference>
<name>A0A177WLT7_BATDL</name>
<dbReference type="AlphaFoldDB" id="A0A177WLT7"/>
<protein>
    <recommendedName>
        <fullName evidence="3">NF-kappa-B-activating protein C-terminal domain-containing protein</fullName>
    </recommendedName>
</protein>
<reference evidence="4 5" key="2">
    <citation type="submission" date="2016-05" db="EMBL/GenBank/DDBJ databases">
        <title>Lineage-specific infection strategies underlie the spectrum of fungal disease in amphibians.</title>
        <authorList>
            <person name="Cuomo C.A."/>
            <person name="Farrer R.A."/>
            <person name="James T."/>
            <person name="Longcore J."/>
            <person name="Birren B."/>
        </authorList>
    </citation>
    <scope>NUCLEOTIDE SEQUENCE [LARGE SCALE GENOMIC DNA]</scope>
    <source>
        <strain evidence="4 5">JEL423</strain>
    </source>
</reference>
<feature type="region of interest" description="Disordered" evidence="2">
    <location>
        <begin position="1"/>
        <end position="292"/>
    </location>
</feature>
<evidence type="ECO:0000256" key="2">
    <source>
        <dbReference type="SAM" id="MobiDB-lite"/>
    </source>
</evidence>
<dbReference type="GO" id="GO:0010468">
    <property type="term" value="P:regulation of gene expression"/>
    <property type="evidence" value="ECO:0007669"/>
    <property type="project" value="TreeGrafter"/>
</dbReference>
<feature type="compositionally biased region" description="Basic residues" evidence="2">
    <location>
        <begin position="153"/>
        <end position="162"/>
    </location>
</feature>
<feature type="compositionally biased region" description="Basic and acidic residues" evidence="2">
    <location>
        <begin position="100"/>
        <end position="110"/>
    </location>
</feature>
<dbReference type="InterPro" id="IPR040466">
    <property type="entry name" value="NKAP"/>
</dbReference>
<dbReference type="EMBL" id="DS022305">
    <property type="protein sequence ID" value="OAJ41079.1"/>
    <property type="molecule type" value="Genomic_DNA"/>
</dbReference>
<dbReference type="PANTHER" id="PTHR13087">
    <property type="entry name" value="NF-KAPPA B ACTIVATING PROTEIN"/>
    <property type="match status" value="1"/>
</dbReference>
<dbReference type="GO" id="GO:0003682">
    <property type="term" value="F:chromatin binding"/>
    <property type="evidence" value="ECO:0007669"/>
    <property type="project" value="InterPro"/>
</dbReference>
<accession>A0A177WLT7</accession>
<feature type="compositionally biased region" description="Basic and acidic residues" evidence="2">
    <location>
        <begin position="42"/>
        <end position="58"/>
    </location>
</feature>
<evidence type="ECO:0000313" key="5">
    <source>
        <dbReference type="Proteomes" id="UP000077115"/>
    </source>
</evidence>
<dbReference type="STRING" id="403673.A0A177WLT7"/>
<dbReference type="VEuPathDB" id="FungiDB:BDEG_24727"/>
<gene>
    <name evidence="4" type="ORF">BDEG_24727</name>
</gene>
<feature type="compositionally biased region" description="Basic residues" evidence="2">
    <location>
        <begin position="181"/>
        <end position="220"/>
    </location>
</feature>
<feature type="domain" description="NF-kappa-B-activating protein C-terminal" evidence="3">
    <location>
        <begin position="325"/>
        <end position="424"/>
    </location>
</feature>
<sequence>MSPSPRSVSPYRGRDRSANRESYRNPSPPSRSSQPPKGFMNPERERMLSSQSRDDGGKRYTNNRNNNDGNSHQYHRDSDRSRDRRDSHPNHHHSPQNNDGYRDNGRKDYNRPNQSQQSAEYFELRKRQREASDVTVWARSPDVVPLRDASPVHRLKSRKRSKHDTETDSASESDTSDDHRNKRRGQKKRERSSRSHKSKKSKSKKSRSKSSHRKESKKSRSARDSDDSSIRSNSQSDSESNESRTSPARSDSDKRQRDAKGSDNGVAKPSTKTKVSKADGSDSEIDEHDRSTIQDYWREKEVQHTDDAPVGPMPLSVTDKHLTEHDYGGALLAGEGSAMAAFLQSGKRIPRRGEIGLTSEEIVNYEDAGFVMSGSRHQRMNAVRIRKENQVISAEEKKALLMFSQEANMKKEAEIIGTFKELVANKLRGKNADEA</sequence>
<feature type="compositionally biased region" description="Basic and acidic residues" evidence="2">
    <location>
        <begin position="12"/>
        <end position="23"/>
    </location>
</feature>
<proteinExistence type="inferred from homology"/>
<dbReference type="PANTHER" id="PTHR13087:SF0">
    <property type="entry name" value="NFKB ACTIVATING PROTEIN LIKE"/>
    <property type="match status" value="1"/>
</dbReference>
<dbReference type="eggNOG" id="KOG2812">
    <property type="taxonomic scope" value="Eukaryota"/>
</dbReference>
<feature type="compositionally biased region" description="Basic and acidic residues" evidence="2">
    <location>
        <begin position="74"/>
        <end position="89"/>
    </location>
</feature>
<feature type="compositionally biased region" description="Basic and acidic residues" evidence="2">
    <location>
        <begin position="250"/>
        <end position="261"/>
    </location>
</feature>
<feature type="compositionally biased region" description="Low complexity" evidence="2">
    <location>
        <begin position="230"/>
        <end position="246"/>
    </location>
</feature>
<feature type="compositionally biased region" description="Basic and acidic residues" evidence="2">
    <location>
        <begin position="122"/>
        <end position="132"/>
    </location>
</feature>